<evidence type="ECO:0000259" key="3">
    <source>
        <dbReference type="Pfam" id="PF08281"/>
    </source>
</evidence>
<feature type="domain" description="RNA polymerase sigma-70 region 2" evidence="2">
    <location>
        <begin position="13"/>
        <end position="75"/>
    </location>
</feature>
<proteinExistence type="inferred from homology"/>
<dbReference type="InterPro" id="IPR052704">
    <property type="entry name" value="ECF_Sigma-70_Domain"/>
</dbReference>
<dbReference type="GO" id="GO:0006352">
    <property type="term" value="P:DNA-templated transcription initiation"/>
    <property type="evidence" value="ECO:0007669"/>
    <property type="project" value="InterPro"/>
</dbReference>
<dbReference type="InterPro" id="IPR014284">
    <property type="entry name" value="RNA_pol_sigma-70_dom"/>
</dbReference>
<reference evidence="4 5" key="1">
    <citation type="submission" date="2016-03" db="EMBL/GenBank/DDBJ databases">
        <title>Genome sequence of Variovorax paradoxus KB5.</title>
        <authorList>
            <person name="Jeong H."/>
            <person name="Hong C.E."/>
            <person name="Jo S.H."/>
            <person name="Park J.M."/>
        </authorList>
    </citation>
    <scope>NUCLEOTIDE SEQUENCE [LARGE SCALE GENOMIC DNA]</scope>
    <source>
        <strain evidence="4 5">KB5</strain>
    </source>
</reference>
<dbReference type="AlphaFoldDB" id="A0AA91DS50"/>
<protein>
    <recommendedName>
        <fullName evidence="1">RNA polymerase sigma factor</fullName>
    </recommendedName>
</protein>
<keyword evidence="1" id="KW-0804">Transcription</keyword>
<name>A0AA91DS50_VARPD</name>
<dbReference type="InterPro" id="IPR013324">
    <property type="entry name" value="RNA_pol_sigma_r3/r4-like"/>
</dbReference>
<evidence type="ECO:0000256" key="1">
    <source>
        <dbReference type="RuleBase" id="RU000716"/>
    </source>
</evidence>
<comment type="similarity">
    <text evidence="1">Belongs to the sigma-70 factor family. ECF subfamily.</text>
</comment>
<evidence type="ECO:0000313" key="5">
    <source>
        <dbReference type="Proteomes" id="UP000077852"/>
    </source>
</evidence>
<dbReference type="InterPro" id="IPR007627">
    <property type="entry name" value="RNA_pol_sigma70_r2"/>
</dbReference>
<dbReference type="InterPro" id="IPR000838">
    <property type="entry name" value="RNA_pol_sigma70_ECF_CS"/>
</dbReference>
<sequence>MLDERYLSQFPALRSRLVRAAARILGGAADAEDVVQDTYLRALEMGDKPGPDSTQAWLTTVMQNLAIDRLRRDGWMRRWLRDAEALSPEAPSAEADAAQAQSIDQALRLIAARLSPADGAAVLLREVFEASFKEIAEASGKTEAACRQQLHRALLRLRQERSEEESGSDAVFHVYRQALGDCDARMLLALLRQPPARAVAVSAAFTPARTQRTACQVVQIGGRLGLVLTLGGKVLCVLPLDARPMDEEQEAALLS</sequence>
<dbReference type="SUPFAM" id="SSF88659">
    <property type="entry name" value="Sigma3 and sigma4 domains of RNA polymerase sigma factors"/>
    <property type="match status" value="1"/>
</dbReference>
<feature type="domain" description="RNA polymerase sigma factor 70 region 4 type 2" evidence="3">
    <location>
        <begin position="105"/>
        <end position="157"/>
    </location>
</feature>
<dbReference type="Pfam" id="PF08281">
    <property type="entry name" value="Sigma70_r4_2"/>
    <property type="match status" value="1"/>
</dbReference>
<dbReference type="Gene3D" id="1.10.1740.10">
    <property type="match status" value="1"/>
</dbReference>
<dbReference type="InterPro" id="IPR013249">
    <property type="entry name" value="RNA_pol_sigma70_r4_t2"/>
</dbReference>
<accession>A0AA91DS50</accession>
<keyword evidence="1" id="KW-0731">Sigma factor</keyword>
<dbReference type="PANTHER" id="PTHR30173:SF36">
    <property type="entry name" value="ECF RNA POLYMERASE SIGMA FACTOR SIGJ"/>
    <property type="match status" value="1"/>
</dbReference>
<dbReference type="PANTHER" id="PTHR30173">
    <property type="entry name" value="SIGMA 19 FACTOR"/>
    <property type="match status" value="1"/>
</dbReference>
<dbReference type="GO" id="GO:0016987">
    <property type="term" value="F:sigma factor activity"/>
    <property type="evidence" value="ECO:0007669"/>
    <property type="project" value="UniProtKB-KW"/>
</dbReference>
<gene>
    <name evidence="4" type="ORF">A3K87_08550</name>
</gene>
<dbReference type="SUPFAM" id="SSF88946">
    <property type="entry name" value="Sigma2 domain of RNA polymerase sigma factors"/>
    <property type="match status" value="1"/>
</dbReference>
<dbReference type="Proteomes" id="UP000077852">
    <property type="component" value="Unassembled WGS sequence"/>
</dbReference>
<comment type="caution">
    <text evidence="4">The sequence shown here is derived from an EMBL/GenBank/DDBJ whole genome shotgun (WGS) entry which is preliminary data.</text>
</comment>
<dbReference type="InterPro" id="IPR013325">
    <property type="entry name" value="RNA_pol_sigma_r2"/>
</dbReference>
<keyword evidence="1" id="KW-0238">DNA-binding</keyword>
<dbReference type="EMBL" id="LVHG01000026">
    <property type="protein sequence ID" value="OAK66219.1"/>
    <property type="molecule type" value="Genomic_DNA"/>
</dbReference>
<dbReference type="PROSITE" id="PS01063">
    <property type="entry name" value="SIGMA70_ECF"/>
    <property type="match status" value="1"/>
</dbReference>
<keyword evidence="1" id="KW-0805">Transcription regulation</keyword>
<evidence type="ECO:0000313" key="4">
    <source>
        <dbReference type="EMBL" id="OAK66219.1"/>
    </source>
</evidence>
<dbReference type="RefSeq" id="WP_081266414.1">
    <property type="nucleotide sequence ID" value="NZ_LVHG01000026.1"/>
</dbReference>
<evidence type="ECO:0000259" key="2">
    <source>
        <dbReference type="Pfam" id="PF04542"/>
    </source>
</evidence>
<dbReference type="NCBIfam" id="TIGR02937">
    <property type="entry name" value="sigma70-ECF"/>
    <property type="match status" value="1"/>
</dbReference>
<dbReference type="InterPro" id="IPR036388">
    <property type="entry name" value="WH-like_DNA-bd_sf"/>
</dbReference>
<dbReference type="Pfam" id="PF04542">
    <property type="entry name" value="Sigma70_r2"/>
    <property type="match status" value="1"/>
</dbReference>
<dbReference type="Gene3D" id="1.10.10.10">
    <property type="entry name" value="Winged helix-like DNA-binding domain superfamily/Winged helix DNA-binding domain"/>
    <property type="match status" value="1"/>
</dbReference>
<dbReference type="GO" id="GO:0003677">
    <property type="term" value="F:DNA binding"/>
    <property type="evidence" value="ECO:0007669"/>
    <property type="project" value="UniProtKB-KW"/>
</dbReference>
<organism evidence="4 5">
    <name type="scientific">Variovorax paradoxus</name>
    <dbReference type="NCBI Taxonomy" id="34073"/>
    <lineage>
        <taxon>Bacteria</taxon>
        <taxon>Pseudomonadati</taxon>
        <taxon>Pseudomonadota</taxon>
        <taxon>Betaproteobacteria</taxon>
        <taxon>Burkholderiales</taxon>
        <taxon>Comamonadaceae</taxon>
        <taxon>Variovorax</taxon>
    </lineage>
</organism>